<keyword evidence="1" id="KW-0547">Nucleotide-binding</keyword>
<protein>
    <submittedName>
        <fullName evidence="1">RNA helicase</fullName>
        <ecNumber evidence="1">3.6.4.13</ecNumber>
    </submittedName>
</protein>
<organism evidence="1 2">
    <name type="scientific">Vermiconidia calcicola</name>
    <dbReference type="NCBI Taxonomy" id="1690605"/>
    <lineage>
        <taxon>Eukaryota</taxon>
        <taxon>Fungi</taxon>
        <taxon>Dikarya</taxon>
        <taxon>Ascomycota</taxon>
        <taxon>Pezizomycotina</taxon>
        <taxon>Dothideomycetes</taxon>
        <taxon>Dothideomycetidae</taxon>
        <taxon>Mycosphaerellales</taxon>
        <taxon>Extremaceae</taxon>
        <taxon>Vermiconidia</taxon>
    </lineage>
</organism>
<evidence type="ECO:0000313" key="1">
    <source>
        <dbReference type="EMBL" id="KAK3700548.1"/>
    </source>
</evidence>
<proteinExistence type="predicted"/>
<gene>
    <name evidence="1" type="primary">MRH4_2</name>
    <name evidence="1" type="ORF">LTR37_015876</name>
</gene>
<keyword evidence="1" id="KW-0378">Hydrolase</keyword>
<dbReference type="EC" id="3.6.4.13" evidence="1"/>
<dbReference type="EMBL" id="JAUTXU010000183">
    <property type="protein sequence ID" value="KAK3700548.1"/>
    <property type="molecule type" value="Genomic_DNA"/>
</dbReference>
<keyword evidence="2" id="KW-1185">Reference proteome</keyword>
<sequence length="659" mass="72431">MLRSLCPFCEARAFAKVFNPSWQHSRTAATLQKRKPSRMTLSPNVRRGPPPAAIQGAPKAKPKSRNSPFGGMNMTTIPRELENISIRKPASRTERRRAPRFEKNNTTSQSRTGGKDGRDRADPMHALKMQRALTNISYEKRSRVKQTIMERDSFDEFDLLPSVKESIASQALGGMVGVSPTPIQRLALPALLGMEDKKKGKGRKEGGEMQQFLLAAETGSGKTLAYLLPVIDAIKRSEAFEARAAAREDKQNPTTPARPNTTQLFTVAPPPLDSPDPSTARPKALILVPTSELVSQIGNLVKSLSHTIKFRSALLSAAYSGKVIRSRLFSTGGIDIVITTPHLLHSVTESDPNVLSHVTHLVVDEADSLLDRSFAPITSSIIDRCAPSLRQLIFCSATIPRSLDSYMQKRYPAIRRLVTPNLHAVPRRVQLSVVDIEKVPYQGNRDLACAQVVWEIGKEGNEEESREKKIVVFVNEREKTDELARYLRGKGIDAHALSRDSQDRTEDILAGFTGLLPSHSPTAQPKPTSHASMTTAISPADLAHTTTTTFTPDRPSTSRSPSSSPSNPRSSSSPAGRTSLPHTKVLITTDLLSRGIDTLPVKHVILYDVPHTSIDFIHRLGRVGRMGRRGRGVVLVGKGDRRDVVREVREGMFKGMALI</sequence>
<accession>A0ACC3MQY0</accession>
<dbReference type="Proteomes" id="UP001281147">
    <property type="component" value="Unassembled WGS sequence"/>
</dbReference>
<reference evidence="1" key="1">
    <citation type="submission" date="2023-07" db="EMBL/GenBank/DDBJ databases">
        <title>Black Yeasts Isolated from many extreme environments.</title>
        <authorList>
            <person name="Coleine C."/>
            <person name="Stajich J.E."/>
            <person name="Selbmann L."/>
        </authorList>
    </citation>
    <scope>NUCLEOTIDE SEQUENCE</scope>
    <source>
        <strain evidence="1">CCFEE 5714</strain>
    </source>
</reference>
<keyword evidence="1" id="KW-0347">Helicase</keyword>
<keyword evidence="1" id="KW-0067">ATP-binding</keyword>
<evidence type="ECO:0000313" key="2">
    <source>
        <dbReference type="Proteomes" id="UP001281147"/>
    </source>
</evidence>
<comment type="caution">
    <text evidence="1">The sequence shown here is derived from an EMBL/GenBank/DDBJ whole genome shotgun (WGS) entry which is preliminary data.</text>
</comment>
<name>A0ACC3MQY0_9PEZI</name>